<evidence type="ECO:0000256" key="1">
    <source>
        <dbReference type="ARBA" id="ARBA00006484"/>
    </source>
</evidence>
<evidence type="ECO:0000313" key="5">
    <source>
        <dbReference type="Proteomes" id="UP000218263"/>
    </source>
</evidence>
<dbReference type="PANTHER" id="PTHR43669:SF3">
    <property type="entry name" value="ALCOHOL DEHYDROGENASE, PUTATIVE (AFU_ORTHOLOGUE AFUA_3G03445)-RELATED"/>
    <property type="match status" value="1"/>
</dbReference>
<dbReference type="Pfam" id="PF00106">
    <property type="entry name" value="adh_short"/>
    <property type="match status" value="1"/>
</dbReference>
<gene>
    <name evidence="4" type="ORF">MgSA37_00494</name>
</gene>
<comment type="similarity">
    <text evidence="1 3">Belongs to the short-chain dehydrogenases/reductases (SDR) family.</text>
</comment>
<dbReference type="RefSeq" id="WP_096349676.1">
    <property type="nucleotide sequence ID" value="NZ_AP017313.1"/>
</dbReference>
<evidence type="ECO:0000256" key="3">
    <source>
        <dbReference type="RuleBase" id="RU000363"/>
    </source>
</evidence>
<name>A0A120MY07_9SPHI</name>
<proteinExistence type="inferred from homology"/>
<evidence type="ECO:0000313" key="4">
    <source>
        <dbReference type="EMBL" id="BAU52339.1"/>
    </source>
</evidence>
<dbReference type="PANTHER" id="PTHR43669">
    <property type="entry name" value="5-KETO-D-GLUCONATE 5-REDUCTASE"/>
    <property type="match status" value="1"/>
</dbReference>
<dbReference type="InterPro" id="IPR036291">
    <property type="entry name" value="NAD(P)-bd_dom_sf"/>
</dbReference>
<reference evidence="4 5" key="1">
    <citation type="submission" date="2015-12" db="EMBL/GenBank/DDBJ databases">
        <title>Genome sequence of Mucilaginibacter gotjawali.</title>
        <authorList>
            <person name="Lee J.S."/>
            <person name="Lee K.C."/>
            <person name="Kim K.K."/>
            <person name="Lee B.W."/>
        </authorList>
    </citation>
    <scope>NUCLEOTIDE SEQUENCE [LARGE SCALE GENOMIC DNA]</scope>
    <source>
        <strain evidence="4 5">SA3-7</strain>
    </source>
</reference>
<accession>A0A120MY07</accession>
<dbReference type="OrthoDB" id="9810734at2"/>
<dbReference type="CDD" id="cd05233">
    <property type="entry name" value="SDR_c"/>
    <property type="match status" value="1"/>
</dbReference>
<organism evidence="4 5">
    <name type="scientific">Mucilaginibacter gotjawali</name>
    <dbReference type="NCBI Taxonomy" id="1550579"/>
    <lineage>
        <taxon>Bacteria</taxon>
        <taxon>Pseudomonadati</taxon>
        <taxon>Bacteroidota</taxon>
        <taxon>Sphingobacteriia</taxon>
        <taxon>Sphingobacteriales</taxon>
        <taxon>Sphingobacteriaceae</taxon>
        <taxon>Mucilaginibacter</taxon>
    </lineage>
</organism>
<protein>
    <submittedName>
        <fullName evidence="4">Sepiapterin reductase</fullName>
        <ecNumber evidence="4">1.1.1.325</ecNumber>
    </submittedName>
</protein>
<dbReference type="AlphaFoldDB" id="A0A120MY07"/>
<dbReference type="EMBL" id="AP017313">
    <property type="protein sequence ID" value="BAU52339.1"/>
    <property type="molecule type" value="Genomic_DNA"/>
</dbReference>
<dbReference type="EC" id="1.1.1.325" evidence="4"/>
<evidence type="ECO:0000256" key="2">
    <source>
        <dbReference type="ARBA" id="ARBA00023002"/>
    </source>
</evidence>
<dbReference type="Gene3D" id="3.40.50.720">
    <property type="entry name" value="NAD(P)-binding Rossmann-like Domain"/>
    <property type="match status" value="1"/>
</dbReference>
<dbReference type="InterPro" id="IPR020904">
    <property type="entry name" value="Sc_DH/Rdtase_CS"/>
</dbReference>
<dbReference type="Proteomes" id="UP000218263">
    <property type="component" value="Chromosome"/>
</dbReference>
<keyword evidence="2 4" id="KW-0560">Oxidoreductase</keyword>
<dbReference type="InterPro" id="IPR002347">
    <property type="entry name" value="SDR_fam"/>
</dbReference>
<dbReference type="PRINTS" id="PR00080">
    <property type="entry name" value="SDRFAMILY"/>
</dbReference>
<dbReference type="KEGG" id="mgot:MgSA37_00494"/>
<keyword evidence="5" id="KW-1185">Reference proteome</keyword>
<sequence>MKNAIITAATKGMGKAIAIAFANEGINLAICSRNSDELAAVKAELTALNPKIKIFTSVTDCSIKEQVKAFALEAEVELGTISIIVNNVGMYTYSSILDDTEDAFTKQVNTNLAPAYELYRYFGKKLMTARSGHIFTICSVASLTPIAEAGTYSVTKYALLGLSKVMRLEMQPYGVKVTAVIPGSTLTASWDGMQVDKDKMVLPEDIASAIVNAYKMSPGANVDEIIIKPAFGQI</sequence>
<dbReference type="GO" id="GO:0016491">
    <property type="term" value="F:oxidoreductase activity"/>
    <property type="evidence" value="ECO:0007669"/>
    <property type="project" value="UniProtKB-KW"/>
</dbReference>
<dbReference type="PRINTS" id="PR00081">
    <property type="entry name" value="GDHRDH"/>
</dbReference>
<dbReference type="SUPFAM" id="SSF51735">
    <property type="entry name" value="NAD(P)-binding Rossmann-fold domains"/>
    <property type="match status" value="1"/>
</dbReference>
<dbReference type="PROSITE" id="PS00061">
    <property type="entry name" value="ADH_SHORT"/>
    <property type="match status" value="1"/>
</dbReference>